<evidence type="ECO:0000313" key="2">
    <source>
        <dbReference type="EMBL" id="PPQ96943.1"/>
    </source>
</evidence>
<dbReference type="EMBL" id="NHYE01001312">
    <property type="protein sequence ID" value="PPQ96943.1"/>
    <property type="molecule type" value="Genomic_DNA"/>
</dbReference>
<dbReference type="AlphaFoldDB" id="A0A409Y1V2"/>
<feature type="compositionally biased region" description="Polar residues" evidence="1">
    <location>
        <begin position="447"/>
        <end position="457"/>
    </location>
</feature>
<dbReference type="InParanoid" id="A0A409Y1V2"/>
<feature type="region of interest" description="Disordered" evidence="1">
    <location>
        <begin position="369"/>
        <end position="394"/>
    </location>
</feature>
<protein>
    <submittedName>
        <fullName evidence="2">Uncharacterized protein</fullName>
    </submittedName>
</protein>
<reference evidence="2 3" key="1">
    <citation type="journal article" date="2018" name="Evol. Lett.">
        <title>Horizontal gene cluster transfer increased hallucinogenic mushroom diversity.</title>
        <authorList>
            <person name="Reynolds H.T."/>
            <person name="Vijayakumar V."/>
            <person name="Gluck-Thaler E."/>
            <person name="Korotkin H.B."/>
            <person name="Matheny P.B."/>
            <person name="Slot J.C."/>
        </authorList>
    </citation>
    <scope>NUCLEOTIDE SEQUENCE [LARGE SCALE GENOMIC DNA]</scope>
    <source>
        <strain evidence="2 3">SRW20</strain>
    </source>
</reference>
<name>A0A409Y1V2_9AGAR</name>
<evidence type="ECO:0000313" key="3">
    <source>
        <dbReference type="Proteomes" id="UP000284706"/>
    </source>
</evidence>
<comment type="caution">
    <text evidence="2">The sequence shown here is derived from an EMBL/GenBank/DDBJ whole genome shotgun (WGS) entry which is preliminary data.</text>
</comment>
<accession>A0A409Y1V2</accession>
<feature type="compositionally biased region" description="Polar residues" evidence="1">
    <location>
        <begin position="381"/>
        <end position="394"/>
    </location>
</feature>
<feature type="region of interest" description="Disordered" evidence="1">
    <location>
        <begin position="29"/>
        <end position="137"/>
    </location>
</feature>
<feature type="non-terminal residue" evidence="2">
    <location>
        <position position="1"/>
    </location>
</feature>
<gene>
    <name evidence="2" type="ORF">CVT26_005962</name>
</gene>
<sequence>DLATDGSLANSTAVLTAPVFAPSHVSSQFLTSNRNELSRPRAASPGVSANRIAATSRPVPPPRRRQAGEPGAKQMASKDLRKNPQQLCGGMKGSEADRIGLRPAQPDNEIEESTTRQRRTGTQGSEETKTTNSVCFGNQDSSGRRFILSSVHGMETKVRDECDKRNKAGINQDVEHEQSDLTSGLESKSKMSLAFGAPNRKKKAASPETEHVYYLQSCPRCSSLGLPCFIPKKSRASKRACWHCTTSRAKCPFTGNASMASGGHDVAVALEDDEGHNSIAQANAELSDEVIEFKSKLIALIDLFKARSHLFGGMVKTFTLHEDNVLKCIEQASYQAILSAVDGAIGHYLRCGLRIDKPQSDFQQLYREENSTVSDAGGQGDRSSNGNGVEPGSVQSMSADISFPVISPPTDGPSLLVQSIPEKNQVNTPTCPLPSGTRLSAKRKMVSQRSISPRSQKMNKLSLKDCITDHFE</sequence>
<proteinExistence type="predicted"/>
<dbReference type="Proteomes" id="UP000284706">
    <property type="component" value="Unassembled WGS sequence"/>
</dbReference>
<evidence type="ECO:0000256" key="1">
    <source>
        <dbReference type="SAM" id="MobiDB-lite"/>
    </source>
</evidence>
<organism evidence="2 3">
    <name type="scientific">Gymnopilus dilepis</name>
    <dbReference type="NCBI Taxonomy" id="231916"/>
    <lineage>
        <taxon>Eukaryota</taxon>
        <taxon>Fungi</taxon>
        <taxon>Dikarya</taxon>
        <taxon>Basidiomycota</taxon>
        <taxon>Agaricomycotina</taxon>
        <taxon>Agaricomycetes</taxon>
        <taxon>Agaricomycetidae</taxon>
        <taxon>Agaricales</taxon>
        <taxon>Agaricineae</taxon>
        <taxon>Hymenogastraceae</taxon>
        <taxon>Gymnopilus</taxon>
    </lineage>
</organism>
<keyword evidence="3" id="KW-1185">Reference proteome</keyword>
<feature type="region of interest" description="Disordered" evidence="1">
    <location>
        <begin position="425"/>
        <end position="457"/>
    </location>
</feature>